<evidence type="ECO:0000313" key="6">
    <source>
        <dbReference type="EMBL" id="MFC3687632.1"/>
    </source>
</evidence>
<proteinExistence type="inferred from homology"/>
<dbReference type="Gene3D" id="3.10.105.10">
    <property type="entry name" value="Dipeptide-binding Protein, Domain 3"/>
    <property type="match status" value="1"/>
</dbReference>
<dbReference type="Gene3D" id="3.90.76.10">
    <property type="entry name" value="Dipeptide-binding Protein, Domain 1"/>
    <property type="match status" value="1"/>
</dbReference>
<dbReference type="Proteomes" id="UP001595685">
    <property type="component" value="Unassembled WGS sequence"/>
</dbReference>
<feature type="signal peptide" evidence="4">
    <location>
        <begin position="1"/>
        <end position="24"/>
    </location>
</feature>
<evidence type="ECO:0000256" key="1">
    <source>
        <dbReference type="ARBA" id="ARBA00005695"/>
    </source>
</evidence>
<evidence type="ECO:0000259" key="5">
    <source>
        <dbReference type="Pfam" id="PF00496"/>
    </source>
</evidence>
<gene>
    <name evidence="6" type="ORF">ACFOLH_04685</name>
</gene>
<dbReference type="Pfam" id="PF00496">
    <property type="entry name" value="SBP_bac_5"/>
    <property type="match status" value="1"/>
</dbReference>
<evidence type="ECO:0000256" key="4">
    <source>
        <dbReference type="SAM" id="SignalP"/>
    </source>
</evidence>
<dbReference type="PANTHER" id="PTHR30290:SF9">
    <property type="entry name" value="OLIGOPEPTIDE-BINDING PROTEIN APPA"/>
    <property type="match status" value="1"/>
</dbReference>
<feature type="chain" id="PRO_5045297799" evidence="4">
    <location>
        <begin position="25"/>
        <end position="566"/>
    </location>
</feature>
<dbReference type="Gene3D" id="3.40.190.10">
    <property type="entry name" value="Periplasmic binding protein-like II"/>
    <property type="match status" value="1"/>
</dbReference>
<dbReference type="EMBL" id="JBHRWW010000002">
    <property type="protein sequence ID" value="MFC3687632.1"/>
    <property type="molecule type" value="Genomic_DNA"/>
</dbReference>
<protein>
    <submittedName>
        <fullName evidence="6">ABC transporter substrate-binding protein</fullName>
    </submittedName>
</protein>
<dbReference type="InterPro" id="IPR030678">
    <property type="entry name" value="Peptide/Ni-bd"/>
</dbReference>
<dbReference type="SUPFAM" id="SSF53850">
    <property type="entry name" value="Periplasmic binding protein-like II"/>
    <property type="match status" value="1"/>
</dbReference>
<dbReference type="PROSITE" id="PS51257">
    <property type="entry name" value="PROKAR_LIPOPROTEIN"/>
    <property type="match status" value="1"/>
</dbReference>
<dbReference type="InterPro" id="IPR000914">
    <property type="entry name" value="SBP_5_dom"/>
</dbReference>
<evidence type="ECO:0000256" key="3">
    <source>
        <dbReference type="ARBA" id="ARBA00022729"/>
    </source>
</evidence>
<name>A0ABV7WDS8_9MICO</name>
<keyword evidence="2" id="KW-0813">Transport</keyword>
<comment type="caution">
    <text evidence="6">The sequence shown here is derived from an EMBL/GenBank/DDBJ whole genome shotgun (WGS) entry which is preliminary data.</text>
</comment>
<dbReference type="PANTHER" id="PTHR30290">
    <property type="entry name" value="PERIPLASMIC BINDING COMPONENT OF ABC TRANSPORTER"/>
    <property type="match status" value="1"/>
</dbReference>
<dbReference type="RefSeq" id="WP_340289556.1">
    <property type="nucleotide sequence ID" value="NZ_JBBEOI010000009.1"/>
</dbReference>
<evidence type="ECO:0000256" key="2">
    <source>
        <dbReference type="ARBA" id="ARBA00022448"/>
    </source>
</evidence>
<organism evidence="6 7">
    <name type="scientific">Aquipuribacter hungaricus</name>
    <dbReference type="NCBI Taxonomy" id="545624"/>
    <lineage>
        <taxon>Bacteria</taxon>
        <taxon>Bacillati</taxon>
        <taxon>Actinomycetota</taxon>
        <taxon>Actinomycetes</taxon>
        <taxon>Micrococcales</taxon>
        <taxon>Intrasporangiaceae</taxon>
        <taxon>Aquipuribacter</taxon>
    </lineage>
</organism>
<dbReference type="InterPro" id="IPR039424">
    <property type="entry name" value="SBP_5"/>
</dbReference>
<reference evidence="7" key="1">
    <citation type="journal article" date="2019" name="Int. J. Syst. Evol. Microbiol.">
        <title>The Global Catalogue of Microorganisms (GCM) 10K type strain sequencing project: providing services to taxonomists for standard genome sequencing and annotation.</title>
        <authorList>
            <consortium name="The Broad Institute Genomics Platform"/>
            <consortium name="The Broad Institute Genome Sequencing Center for Infectious Disease"/>
            <person name="Wu L."/>
            <person name="Ma J."/>
        </authorList>
    </citation>
    <scope>NUCLEOTIDE SEQUENCE [LARGE SCALE GENOMIC DNA]</scope>
    <source>
        <strain evidence="7">NCAIM B.02333</strain>
    </source>
</reference>
<feature type="domain" description="Solute-binding protein family 5" evidence="5">
    <location>
        <begin position="93"/>
        <end position="483"/>
    </location>
</feature>
<keyword evidence="7" id="KW-1185">Reference proteome</keyword>
<sequence>MRSTSVRGAKVVALGAAAALALVACGGSDDGATQGSGAEASGGAEGASDATLVFGASADPVIIDGAYVSDGESLRVVRSIFEGLVTTEEGGTEIVPALAEEWEVSEDGLQWTFSLRDGVTFHDGEALDAEAVCTNFDRWYNFTGIQQSGNVSYYWQTVMGGYAQNEDETLPESLYSACEATDEATATITLTRPSSTFLSALSLPAFSIASPAALEEFGADEITGSGEEPQFTGTYGTEHPTGTGPFRFVSWERGNQLVLERNDDYWGDVAQVQNLVFVPIADGPARRQALEAGDIDGYDLVDPADVDALEEAGFTILRRPAFNVAYVGLNQSAPPLDNLQIRQAIAHAIDRENILSTNYPEGATVPTQFMPEAVFGYAEDVTEYEYDPERAKELIAESGVTDLTLEFWYPTEVSRPYMPDPAANFQLMAADLEAVGFTVNPTGVPWNPDFLDAALSGGAPMYLLGWTGDFGDPDNFVGTFFQAQSPEWGFDNPELRTLLDEAEAETDLDARTGLYQEANRQIMDELPGLPYASTEPALAFRPGIEGFEPSPVQNESFNLVTVTEQE</sequence>
<dbReference type="CDD" id="cd08493">
    <property type="entry name" value="PBP2_DppA_like"/>
    <property type="match status" value="1"/>
</dbReference>
<comment type="similarity">
    <text evidence="1">Belongs to the bacterial solute-binding protein 5 family.</text>
</comment>
<evidence type="ECO:0000313" key="7">
    <source>
        <dbReference type="Proteomes" id="UP001595685"/>
    </source>
</evidence>
<dbReference type="PIRSF" id="PIRSF002741">
    <property type="entry name" value="MppA"/>
    <property type="match status" value="1"/>
</dbReference>
<keyword evidence="3 4" id="KW-0732">Signal</keyword>
<accession>A0ABV7WDS8</accession>